<dbReference type="PANTHER" id="PTHR12771">
    <property type="entry name" value="ENGULFMENT AND CELL MOTILITY"/>
    <property type="match status" value="1"/>
</dbReference>
<dbReference type="GO" id="GO:0048870">
    <property type="term" value="P:cell motility"/>
    <property type="evidence" value="ECO:0007669"/>
    <property type="project" value="TreeGrafter"/>
</dbReference>
<dbReference type="SUPFAM" id="SSF48371">
    <property type="entry name" value="ARM repeat"/>
    <property type="match status" value="1"/>
</dbReference>
<gene>
    <name evidence="3" type="primary">ELMO1</name>
</gene>
<accession>W8AKF3</accession>
<reference evidence="3" key="2">
    <citation type="journal article" date="2014" name="BMC Genomics">
        <title>A genomic perspective to assessing quality of mass-reared SIT flies used in Mediterranean fruit fly (Ceratitis capitata) eradication in California.</title>
        <authorList>
            <person name="Calla B."/>
            <person name="Hall B."/>
            <person name="Hou S."/>
            <person name="Geib S.M."/>
        </authorList>
    </citation>
    <scope>NUCLEOTIDE SEQUENCE</scope>
</reference>
<organism evidence="3">
    <name type="scientific">Ceratitis capitata</name>
    <name type="common">Mediterranean fruit fly</name>
    <name type="synonym">Tephritis capitata</name>
    <dbReference type="NCBI Taxonomy" id="7213"/>
    <lineage>
        <taxon>Eukaryota</taxon>
        <taxon>Metazoa</taxon>
        <taxon>Ecdysozoa</taxon>
        <taxon>Arthropoda</taxon>
        <taxon>Hexapoda</taxon>
        <taxon>Insecta</taxon>
        <taxon>Pterygota</taxon>
        <taxon>Neoptera</taxon>
        <taxon>Endopterygota</taxon>
        <taxon>Diptera</taxon>
        <taxon>Brachycera</taxon>
        <taxon>Muscomorpha</taxon>
        <taxon>Tephritoidea</taxon>
        <taxon>Tephritidae</taxon>
        <taxon>Ceratitis</taxon>
        <taxon>Ceratitis</taxon>
    </lineage>
</organism>
<dbReference type="Gene3D" id="1.25.10.10">
    <property type="entry name" value="Leucine-rich Repeat Variant"/>
    <property type="match status" value="1"/>
</dbReference>
<evidence type="ECO:0000259" key="2">
    <source>
        <dbReference type="Pfam" id="PF11841"/>
    </source>
</evidence>
<dbReference type="Pfam" id="PF04727">
    <property type="entry name" value="ELMO_CED12"/>
    <property type="match status" value="1"/>
</dbReference>
<dbReference type="OrthoDB" id="28413at2759"/>
<dbReference type="Pfam" id="PF11841">
    <property type="entry name" value="ELMO_ARM"/>
    <property type="match status" value="1"/>
</dbReference>
<dbReference type="InterPro" id="IPR006816">
    <property type="entry name" value="ELMO_dom"/>
</dbReference>
<name>W8AKF3_CERCA</name>
<protein>
    <submittedName>
        <fullName evidence="3">Engulfment and cell motility protein 1</fullName>
    </submittedName>
</protein>
<dbReference type="GO" id="GO:0005886">
    <property type="term" value="C:plasma membrane"/>
    <property type="evidence" value="ECO:0007669"/>
    <property type="project" value="TreeGrafter"/>
</dbReference>
<proteinExistence type="evidence at transcript level"/>
<dbReference type="AlphaFoldDB" id="W8AKF3"/>
<dbReference type="InterPro" id="IPR011989">
    <property type="entry name" value="ARM-like"/>
</dbReference>
<dbReference type="InterPro" id="IPR016024">
    <property type="entry name" value="ARM-type_fold"/>
</dbReference>
<feature type="domain" description="ELMO" evidence="1">
    <location>
        <begin position="297"/>
        <end position="374"/>
    </location>
</feature>
<dbReference type="EMBL" id="GAMC01021362">
    <property type="protein sequence ID" value="JAB85193.1"/>
    <property type="molecule type" value="mRNA"/>
</dbReference>
<dbReference type="InterPro" id="IPR024574">
    <property type="entry name" value="ELMO_ARM"/>
</dbReference>
<reference evidence="3" key="1">
    <citation type="submission" date="2013-07" db="EMBL/GenBank/DDBJ databases">
        <authorList>
            <person name="Geib S."/>
        </authorList>
    </citation>
    <scope>NUCLEOTIDE SEQUENCE</scope>
</reference>
<dbReference type="InterPro" id="IPR050868">
    <property type="entry name" value="ELMO_domain-containing"/>
</dbReference>
<sequence>MIPKKTLVKDAHIVKIAVELENYVPQLICLDQRQPLTGKIQEICSYWDIADPQNYALEFCDPNNQKYVTEKNRNEIKNGSVLHLSYSPSKTANDTLESLRSGSTMEKTKCLKQLATLSKDHTFAMEFIKEQGLGIIINMIEDPSQRDDDILKYSLASFVELMEHDTISWEILQNNFVQRNIHIVCNFQNFSKECIQSALSNLENIVQNSSKYVLVEKEVTLQDLLRLLQDANSATTQQNAIALINALFMKADEGRKRQIAHTISAKPYRLALIGNASGRPMEMTHQLYVLQMLTLGLLEQRMRMKMNAQDQDAHEKIKELRRIAFDDYSGQMGVGEEHLRRGGGGSGGGNVNFSQFYKKLGFKCDINPAQDFIETPPGFCFEKMSVYEDD</sequence>
<evidence type="ECO:0000259" key="1">
    <source>
        <dbReference type="Pfam" id="PF04727"/>
    </source>
</evidence>
<feature type="domain" description="ELMO armadillo-like helical" evidence="2">
    <location>
        <begin position="122"/>
        <end position="275"/>
    </location>
</feature>
<dbReference type="PANTHER" id="PTHR12771:SF56">
    <property type="entry name" value="CED-12"/>
    <property type="match status" value="1"/>
</dbReference>
<dbReference type="GO" id="GO:0007015">
    <property type="term" value="P:actin filament organization"/>
    <property type="evidence" value="ECO:0007669"/>
    <property type="project" value="TreeGrafter"/>
</dbReference>
<evidence type="ECO:0000313" key="3">
    <source>
        <dbReference type="EMBL" id="JAB85193.1"/>
    </source>
</evidence>